<keyword evidence="2" id="KW-1185">Reference proteome</keyword>
<protein>
    <submittedName>
        <fullName evidence="1">Uncharacterized protein</fullName>
    </submittedName>
</protein>
<dbReference type="AlphaFoldDB" id="A0A5C6DFI9"/>
<name>A0A5C6DFI9_9BACT</name>
<accession>A0A5C6DFI9</accession>
<sequence>MLENRLHLWRMFLTRIKDFFLKFLLAPALGLAIGCSLVVTVVLSPAARAGVVPENVMVVVNADSVPSRTLANHYCELRDIPTNNVILLDDVPKGLTIELLDFKERILMPILKTLDERGLAAQAKVIAYSAGFPAAVKIDEHTAKLDDSTAKKYQLPTASLTGLTFFYRFILADQFSYLGWESNLYARGKFDRTFRNPFSGTEAEEFDKAITEMASGDAPQAAETLKRLHGSHLTLSAVAIKSAEAYSAADDQDAALLMLKKAIAAGWSYPRYLKETPALKKLSTEPEIAAAMEGMANMPISMQGPVGFSALRGWMASGEAVPVNQGGVSYLMSCMLGAVYPNGSSIRQAVDVLDRSATCDRTYPDGEFLFSLTGDVRTTTRMPGFADALVYLAEQGKTAKITRGSLPTGKNRVNGLMLGTATFDLLTKKWSFAPGAIAENLTSLGAAYTTSSQTKLNELLHAGAVMSSGSVTEPYSLQFKFPHPMMYAYYAEGVTAIEAYYLSITSPYQTLIVGDPLCQPFARPPVDQVDMSLQSAVGADAQLVNTVRIRRSEKTASVDANPKPTKAHHVELFVNGKMMQVARPLQNYNLRFPAKLSGELEIAVAVSGNHPAEPMMRFSQSFEAPGDFAVPVLKTEFDPKESLRSVVDVQCEGADSIEIQYFADTIATVSGQKGSETIDRSVLGDGPLRLRAVAVFVGDDGNAIAKIQGKRVVVLPVEIESDVTTVQD</sequence>
<evidence type="ECO:0000313" key="1">
    <source>
        <dbReference type="EMBL" id="TWU34995.1"/>
    </source>
</evidence>
<evidence type="ECO:0000313" key="2">
    <source>
        <dbReference type="Proteomes" id="UP000319143"/>
    </source>
</evidence>
<organism evidence="1 2">
    <name type="scientific">Novipirellula artificiosorum</name>
    <dbReference type="NCBI Taxonomy" id="2528016"/>
    <lineage>
        <taxon>Bacteria</taxon>
        <taxon>Pseudomonadati</taxon>
        <taxon>Planctomycetota</taxon>
        <taxon>Planctomycetia</taxon>
        <taxon>Pirellulales</taxon>
        <taxon>Pirellulaceae</taxon>
        <taxon>Novipirellula</taxon>
    </lineage>
</organism>
<comment type="caution">
    <text evidence="1">The sequence shown here is derived from an EMBL/GenBank/DDBJ whole genome shotgun (WGS) entry which is preliminary data.</text>
</comment>
<dbReference type="PROSITE" id="PS51257">
    <property type="entry name" value="PROKAR_LIPOPROTEIN"/>
    <property type="match status" value="1"/>
</dbReference>
<gene>
    <name evidence="1" type="ORF">Poly41_41390</name>
</gene>
<dbReference type="Proteomes" id="UP000319143">
    <property type="component" value="Unassembled WGS sequence"/>
</dbReference>
<reference evidence="1 2" key="1">
    <citation type="submission" date="2019-02" db="EMBL/GenBank/DDBJ databases">
        <title>Deep-cultivation of Planctomycetes and their phenomic and genomic characterization uncovers novel biology.</title>
        <authorList>
            <person name="Wiegand S."/>
            <person name="Jogler M."/>
            <person name="Boedeker C."/>
            <person name="Pinto D."/>
            <person name="Vollmers J."/>
            <person name="Rivas-Marin E."/>
            <person name="Kohn T."/>
            <person name="Peeters S.H."/>
            <person name="Heuer A."/>
            <person name="Rast P."/>
            <person name="Oberbeckmann S."/>
            <person name="Bunk B."/>
            <person name="Jeske O."/>
            <person name="Meyerdierks A."/>
            <person name="Storesund J.E."/>
            <person name="Kallscheuer N."/>
            <person name="Luecker S."/>
            <person name="Lage O.M."/>
            <person name="Pohl T."/>
            <person name="Merkel B.J."/>
            <person name="Hornburger P."/>
            <person name="Mueller R.-W."/>
            <person name="Bruemmer F."/>
            <person name="Labrenz M."/>
            <person name="Spormann A.M."/>
            <person name="Op Den Camp H."/>
            <person name="Overmann J."/>
            <person name="Amann R."/>
            <person name="Jetten M.S.M."/>
            <person name="Mascher T."/>
            <person name="Medema M.H."/>
            <person name="Devos D.P."/>
            <person name="Kaster A.-K."/>
            <person name="Ovreas L."/>
            <person name="Rohde M."/>
            <person name="Galperin M.Y."/>
            <person name="Jogler C."/>
        </authorList>
    </citation>
    <scope>NUCLEOTIDE SEQUENCE [LARGE SCALE GENOMIC DNA]</scope>
    <source>
        <strain evidence="1 2">Poly41</strain>
    </source>
</reference>
<dbReference type="EMBL" id="SJPV01000007">
    <property type="protein sequence ID" value="TWU34995.1"/>
    <property type="molecule type" value="Genomic_DNA"/>
</dbReference>
<proteinExistence type="predicted"/>